<dbReference type="GO" id="GO:0005794">
    <property type="term" value="C:Golgi apparatus"/>
    <property type="evidence" value="ECO:0007669"/>
    <property type="project" value="UniProtKB-SubCell"/>
</dbReference>
<feature type="transmembrane region" description="Helical" evidence="18">
    <location>
        <begin position="28"/>
        <end position="50"/>
    </location>
</feature>
<keyword evidence="10" id="KW-0967">Endosome</keyword>
<dbReference type="OrthoDB" id="5597044at2759"/>
<evidence type="ECO:0000256" key="17">
    <source>
        <dbReference type="ARBA" id="ARBA00024088"/>
    </source>
</evidence>
<keyword evidence="14 18" id="KW-0472">Membrane</keyword>
<accession>A0A2J7ZU28</accession>
<keyword evidence="13" id="KW-0333">Golgi apparatus</keyword>
<keyword evidence="20" id="KW-1185">Reference proteome</keyword>
<dbReference type="InterPro" id="IPR044234">
    <property type="entry name" value="TMEM230"/>
</dbReference>
<evidence type="ECO:0000256" key="8">
    <source>
        <dbReference type="ARBA" id="ARBA00007743"/>
    </source>
</evidence>
<dbReference type="GO" id="GO:0005770">
    <property type="term" value="C:late endosome"/>
    <property type="evidence" value="ECO:0007669"/>
    <property type="project" value="UniProtKB-SubCell"/>
</dbReference>
<dbReference type="PANTHER" id="PTHR15664:SF6">
    <property type="entry name" value="TRANSMEMBRANE PROTEIN 230"/>
    <property type="match status" value="1"/>
</dbReference>
<evidence type="ECO:0000313" key="20">
    <source>
        <dbReference type="Proteomes" id="UP000236333"/>
    </source>
</evidence>
<dbReference type="InterPro" id="IPR008590">
    <property type="entry name" value="TMEM_230/134"/>
</dbReference>
<comment type="similarity">
    <text evidence="8">Belongs to the TMEM134/TMEM230 family.</text>
</comment>
<evidence type="ECO:0000256" key="5">
    <source>
        <dbReference type="ARBA" id="ARBA00004419"/>
    </source>
</evidence>
<dbReference type="GO" id="GO:0005776">
    <property type="term" value="C:autophagosome"/>
    <property type="evidence" value="ECO:0007669"/>
    <property type="project" value="UniProtKB-SubCell"/>
</dbReference>
<evidence type="ECO:0000256" key="13">
    <source>
        <dbReference type="ARBA" id="ARBA00023034"/>
    </source>
</evidence>
<evidence type="ECO:0000256" key="16">
    <source>
        <dbReference type="ARBA" id="ARBA00024003"/>
    </source>
</evidence>
<evidence type="ECO:0000256" key="15">
    <source>
        <dbReference type="ARBA" id="ARBA00023329"/>
    </source>
</evidence>
<evidence type="ECO:0000256" key="10">
    <source>
        <dbReference type="ARBA" id="ARBA00022753"/>
    </source>
</evidence>
<evidence type="ECO:0000256" key="11">
    <source>
        <dbReference type="ARBA" id="ARBA00022989"/>
    </source>
</evidence>
<keyword evidence="11 18" id="KW-1133">Transmembrane helix</keyword>
<name>A0A2J7ZU28_9CHLO</name>
<comment type="caution">
    <text evidence="19">The sequence shown here is derived from an EMBL/GenBank/DDBJ whole genome shotgun (WGS) entry which is preliminary data.</text>
</comment>
<evidence type="ECO:0000256" key="1">
    <source>
        <dbReference type="ARBA" id="ARBA00004141"/>
    </source>
</evidence>
<evidence type="ECO:0000256" key="18">
    <source>
        <dbReference type="SAM" id="Phobius"/>
    </source>
</evidence>
<dbReference type="AlphaFoldDB" id="A0A2J7ZU28"/>
<evidence type="ECO:0000256" key="7">
    <source>
        <dbReference type="ARBA" id="ARBA00004603"/>
    </source>
</evidence>
<evidence type="ECO:0000256" key="2">
    <source>
        <dbReference type="ARBA" id="ARBA00004172"/>
    </source>
</evidence>
<evidence type="ECO:0000256" key="3">
    <source>
        <dbReference type="ARBA" id="ARBA00004234"/>
    </source>
</evidence>
<dbReference type="GO" id="GO:0055037">
    <property type="term" value="C:recycling endosome"/>
    <property type="evidence" value="ECO:0007669"/>
    <property type="project" value="UniProtKB-SubCell"/>
</dbReference>
<dbReference type="Pfam" id="PF05915">
    <property type="entry name" value="TMEM_230_134"/>
    <property type="match status" value="1"/>
</dbReference>
<reference evidence="19 20" key="1">
    <citation type="journal article" date="2017" name="Mol. Biol. Evol.">
        <title>The 4-celled Tetrabaena socialis nuclear genome reveals the essential components for genetic control of cell number at the origin of multicellularity in the volvocine lineage.</title>
        <authorList>
            <person name="Featherston J."/>
            <person name="Arakaki Y."/>
            <person name="Hanschen E.R."/>
            <person name="Ferris P.J."/>
            <person name="Michod R.E."/>
            <person name="Olson B.J.S.C."/>
            <person name="Nozaki H."/>
            <person name="Durand P.M."/>
        </authorList>
    </citation>
    <scope>NUCLEOTIDE SEQUENCE [LARGE SCALE GENOMIC DNA]</scope>
    <source>
        <strain evidence="19 20">NIES-571</strain>
    </source>
</reference>
<evidence type="ECO:0000256" key="6">
    <source>
        <dbReference type="ARBA" id="ARBA00004601"/>
    </source>
</evidence>
<gene>
    <name evidence="19" type="ORF">TSOC_010146</name>
</gene>
<evidence type="ECO:0000256" key="9">
    <source>
        <dbReference type="ARBA" id="ARBA00022692"/>
    </source>
</evidence>
<comment type="subcellular location">
    <subcellularLocation>
        <location evidence="5">Cytoplasmic vesicle</location>
        <location evidence="5">Autophagosome</location>
    </subcellularLocation>
    <subcellularLocation>
        <location evidence="3">Cytoplasmic vesicle</location>
        <location evidence="3">Secretory vesicle</location>
        <location evidence="3">Synaptic vesicle</location>
    </subcellularLocation>
    <subcellularLocation>
        <location evidence="4">Early endosome</location>
    </subcellularLocation>
    <subcellularLocation>
        <location evidence="6">Golgi apparatus</location>
        <location evidence="6">trans-Golgi network</location>
    </subcellularLocation>
    <subcellularLocation>
        <location evidence="7">Late endosome</location>
    </subcellularLocation>
    <subcellularLocation>
        <location evidence="1">Membrane</location>
        <topology evidence="1">Multi-pass membrane protein</topology>
    </subcellularLocation>
    <subcellularLocation>
        <location evidence="2">Recycling endosome</location>
    </subcellularLocation>
</comment>
<comment type="function">
    <text evidence="16">Involved in trafficking and recycling of synaptic vesicles.</text>
</comment>
<dbReference type="GO" id="GO:0005769">
    <property type="term" value="C:early endosome"/>
    <property type="evidence" value="ECO:0007669"/>
    <property type="project" value="UniProtKB-SubCell"/>
</dbReference>
<evidence type="ECO:0000256" key="12">
    <source>
        <dbReference type="ARBA" id="ARBA00023018"/>
    </source>
</evidence>
<dbReference type="EMBL" id="PGGS01000464">
    <property type="protein sequence ID" value="PNH03769.1"/>
    <property type="molecule type" value="Genomic_DNA"/>
</dbReference>
<organism evidence="19 20">
    <name type="scientific">Tetrabaena socialis</name>
    <dbReference type="NCBI Taxonomy" id="47790"/>
    <lineage>
        <taxon>Eukaryota</taxon>
        <taxon>Viridiplantae</taxon>
        <taxon>Chlorophyta</taxon>
        <taxon>core chlorophytes</taxon>
        <taxon>Chlorophyceae</taxon>
        <taxon>CS clade</taxon>
        <taxon>Chlamydomonadales</taxon>
        <taxon>Tetrabaenaceae</taxon>
        <taxon>Tetrabaena</taxon>
    </lineage>
</organism>
<dbReference type="Proteomes" id="UP000236333">
    <property type="component" value="Unassembled WGS sequence"/>
</dbReference>
<evidence type="ECO:0000313" key="19">
    <source>
        <dbReference type="EMBL" id="PNH03769.1"/>
    </source>
</evidence>
<evidence type="ECO:0000256" key="14">
    <source>
        <dbReference type="ARBA" id="ARBA00023136"/>
    </source>
</evidence>
<protein>
    <recommendedName>
        <fullName evidence="17">Transmembrane protein 230</fullName>
    </recommendedName>
</protein>
<keyword evidence="9 18" id="KW-0812">Transmembrane</keyword>
<evidence type="ECO:0000256" key="4">
    <source>
        <dbReference type="ARBA" id="ARBA00004412"/>
    </source>
</evidence>
<dbReference type="PANTHER" id="PTHR15664">
    <property type="entry name" value="C20ORF30 PROTEIN"/>
    <property type="match status" value="1"/>
</dbReference>
<keyword evidence="12" id="KW-0770">Synapse</keyword>
<proteinExistence type="inferred from homology"/>
<sequence>MSSAYRLDPEDTEFSFGEANERRPWKKVALAVGLLLVGTVLLAVGLGLYLSGRQDEGGAYHTRIAYLAWKGQSGYSLNQIPDF</sequence>
<dbReference type="GO" id="GO:0016020">
    <property type="term" value="C:membrane"/>
    <property type="evidence" value="ECO:0007669"/>
    <property type="project" value="UniProtKB-SubCell"/>
</dbReference>
<keyword evidence="15" id="KW-0968">Cytoplasmic vesicle</keyword>